<comment type="caution">
    <text evidence="1">The sequence shown here is derived from an EMBL/GenBank/DDBJ whole genome shotgun (WGS) entry which is preliminary data.</text>
</comment>
<evidence type="ECO:0000313" key="2">
    <source>
        <dbReference type="Proteomes" id="UP000016648"/>
    </source>
</evidence>
<sequence>MRKINSGQLRMSTKDDTFTARTKRFVLMKAMRLLLPLGCLLASSLFIACSNETEETTRPIEISAKGEYNDVLTYTLTTDTLDCDFDITSSMGRCTAVVLDADPKNPSAVVVQNGNHVTVKLLREHTSIRLSDESGQERRIDIRSTSEKLKQAGYVVDFAYGTTMKLKPTFGTGKYRVVRNSDVADITIDAEDVLHIKGNRGGATGYYTLEDQRGIKAFLEVRVRDGRDITSSRLDVTAVRGQMLSFPIKLATGDWRIEEQSLRCGAFILDKQSIGIDYPLEHEVLCMNIPTDAKLGLESFHLKDRSGQTVTVNVTITE</sequence>
<dbReference type="EMBL" id="AWEY01000020">
    <property type="protein sequence ID" value="ERK39426.1"/>
    <property type="molecule type" value="Genomic_DNA"/>
</dbReference>
<gene>
    <name evidence="1" type="ORF">HMPREF9135_1688</name>
</gene>
<protein>
    <submittedName>
        <fullName evidence="1">Uncharacterized protein</fullName>
    </submittedName>
</protein>
<name>U2P5K0_9BACT</name>
<dbReference type="PATRIC" id="fig|1115809.3.peg.1241"/>
<reference evidence="1 2" key="1">
    <citation type="submission" date="2013-08" db="EMBL/GenBank/DDBJ databases">
        <authorList>
            <person name="Durkin A.S."/>
            <person name="Haft D.R."/>
            <person name="McCorrison J."/>
            <person name="Torralba M."/>
            <person name="Gillis M."/>
            <person name="Haft D.H."/>
            <person name="Methe B."/>
            <person name="Sutton G."/>
            <person name="Nelson K.E."/>
        </authorList>
    </citation>
    <scope>NUCLEOTIDE SEQUENCE [LARGE SCALE GENOMIC DNA]</scope>
    <source>
        <strain evidence="1 2">F0067</strain>
    </source>
</reference>
<dbReference type="AlphaFoldDB" id="U2P5K0"/>
<keyword evidence="2" id="KW-1185">Reference proteome</keyword>
<evidence type="ECO:0000313" key="1">
    <source>
        <dbReference type="EMBL" id="ERK39426.1"/>
    </source>
</evidence>
<proteinExistence type="predicted"/>
<accession>U2P5K0</accession>
<dbReference type="Proteomes" id="UP000016648">
    <property type="component" value="Unassembled WGS sequence"/>
</dbReference>
<organism evidence="1 2">
    <name type="scientific">Segatella baroniae F0067</name>
    <dbReference type="NCBI Taxonomy" id="1115809"/>
    <lineage>
        <taxon>Bacteria</taxon>
        <taxon>Pseudomonadati</taxon>
        <taxon>Bacteroidota</taxon>
        <taxon>Bacteroidia</taxon>
        <taxon>Bacteroidales</taxon>
        <taxon>Prevotellaceae</taxon>
        <taxon>Segatella</taxon>
    </lineage>
</organism>